<name>A0ACB9I2B3_9ASTR</name>
<keyword evidence="2" id="KW-1185">Reference proteome</keyword>
<dbReference type="Proteomes" id="UP001056120">
    <property type="component" value="Linkage Group LG10"/>
</dbReference>
<reference evidence="1 2" key="2">
    <citation type="journal article" date="2022" name="Mol. Ecol. Resour.">
        <title>The genomes of chicory, endive, great burdock and yacon provide insights into Asteraceae paleo-polyploidization history and plant inulin production.</title>
        <authorList>
            <person name="Fan W."/>
            <person name="Wang S."/>
            <person name="Wang H."/>
            <person name="Wang A."/>
            <person name="Jiang F."/>
            <person name="Liu H."/>
            <person name="Zhao H."/>
            <person name="Xu D."/>
            <person name="Zhang Y."/>
        </authorList>
    </citation>
    <scope>NUCLEOTIDE SEQUENCE [LARGE SCALE GENOMIC DNA]</scope>
    <source>
        <strain evidence="2">cv. Yunnan</strain>
        <tissue evidence="1">Leaves</tissue>
    </source>
</reference>
<comment type="caution">
    <text evidence="1">The sequence shown here is derived from an EMBL/GenBank/DDBJ whole genome shotgun (WGS) entry which is preliminary data.</text>
</comment>
<evidence type="ECO:0000313" key="1">
    <source>
        <dbReference type="EMBL" id="KAI3801691.1"/>
    </source>
</evidence>
<evidence type="ECO:0000313" key="2">
    <source>
        <dbReference type="Proteomes" id="UP001056120"/>
    </source>
</evidence>
<organism evidence="1 2">
    <name type="scientific">Smallanthus sonchifolius</name>
    <dbReference type="NCBI Taxonomy" id="185202"/>
    <lineage>
        <taxon>Eukaryota</taxon>
        <taxon>Viridiplantae</taxon>
        <taxon>Streptophyta</taxon>
        <taxon>Embryophyta</taxon>
        <taxon>Tracheophyta</taxon>
        <taxon>Spermatophyta</taxon>
        <taxon>Magnoliopsida</taxon>
        <taxon>eudicotyledons</taxon>
        <taxon>Gunneridae</taxon>
        <taxon>Pentapetalae</taxon>
        <taxon>asterids</taxon>
        <taxon>campanulids</taxon>
        <taxon>Asterales</taxon>
        <taxon>Asteraceae</taxon>
        <taxon>Asteroideae</taxon>
        <taxon>Heliantheae alliance</taxon>
        <taxon>Millerieae</taxon>
        <taxon>Smallanthus</taxon>
    </lineage>
</organism>
<gene>
    <name evidence="1" type="ORF">L1987_29803</name>
</gene>
<reference evidence="2" key="1">
    <citation type="journal article" date="2022" name="Mol. Ecol. Resour.">
        <title>The genomes of chicory, endive, great burdock and yacon provide insights into Asteraceae palaeo-polyploidization history and plant inulin production.</title>
        <authorList>
            <person name="Fan W."/>
            <person name="Wang S."/>
            <person name="Wang H."/>
            <person name="Wang A."/>
            <person name="Jiang F."/>
            <person name="Liu H."/>
            <person name="Zhao H."/>
            <person name="Xu D."/>
            <person name="Zhang Y."/>
        </authorList>
    </citation>
    <scope>NUCLEOTIDE SEQUENCE [LARGE SCALE GENOMIC DNA]</scope>
    <source>
        <strain evidence="2">cv. Yunnan</strain>
    </source>
</reference>
<dbReference type="EMBL" id="CM042027">
    <property type="protein sequence ID" value="KAI3801691.1"/>
    <property type="molecule type" value="Genomic_DNA"/>
</dbReference>
<accession>A0ACB9I2B3</accession>
<sequence>MQHALRFHNFCHHDEAQEEYVEVFTHGCSCSDENLRFLISQVLPEVKLGIGGFSMGAACALYFATCFVHGRYGNGTPHTRLTLRLSSD</sequence>
<protein>
    <submittedName>
        <fullName evidence="1">Uncharacterized protein</fullName>
    </submittedName>
</protein>
<proteinExistence type="predicted"/>